<feature type="transmembrane region" description="Helical" evidence="2">
    <location>
        <begin position="188"/>
        <end position="210"/>
    </location>
</feature>
<reference evidence="4" key="1">
    <citation type="submission" date="2016-11" db="UniProtKB">
        <authorList>
            <consortium name="WormBaseParasite"/>
        </authorList>
    </citation>
    <scope>IDENTIFICATION</scope>
</reference>
<organism evidence="3 4">
    <name type="scientific">Steinernema glaseri</name>
    <dbReference type="NCBI Taxonomy" id="37863"/>
    <lineage>
        <taxon>Eukaryota</taxon>
        <taxon>Metazoa</taxon>
        <taxon>Ecdysozoa</taxon>
        <taxon>Nematoda</taxon>
        <taxon>Chromadorea</taxon>
        <taxon>Rhabditida</taxon>
        <taxon>Tylenchina</taxon>
        <taxon>Panagrolaimomorpha</taxon>
        <taxon>Strongyloidoidea</taxon>
        <taxon>Steinernematidae</taxon>
        <taxon>Steinernema</taxon>
    </lineage>
</organism>
<dbReference type="Proteomes" id="UP000095287">
    <property type="component" value="Unplaced"/>
</dbReference>
<feature type="compositionally biased region" description="Basic residues" evidence="1">
    <location>
        <begin position="39"/>
        <end position="67"/>
    </location>
</feature>
<evidence type="ECO:0000256" key="2">
    <source>
        <dbReference type="SAM" id="Phobius"/>
    </source>
</evidence>
<evidence type="ECO:0000256" key="1">
    <source>
        <dbReference type="SAM" id="MobiDB-lite"/>
    </source>
</evidence>
<feature type="compositionally biased region" description="Low complexity" evidence="1">
    <location>
        <begin position="400"/>
        <end position="410"/>
    </location>
</feature>
<dbReference type="WBParaSite" id="L893_g4408.t1">
    <property type="protein sequence ID" value="L893_g4408.t1"/>
    <property type="gene ID" value="L893_g4408"/>
</dbReference>
<feature type="compositionally biased region" description="Basic and acidic residues" evidence="1">
    <location>
        <begin position="356"/>
        <end position="380"/>
    </location>
</feature>
<dbReference type="AlphaFoldDB" id="A0A1I8ACS7"/>
<feature type="compositionally biased region" description="Basic residues" evidence="1">
    <location>
        <begin position="75"/>
        <end position="101"/>
    </location>
</feature>
<feature type="region of interest" description="Disordered" evidence="1">
    <location>
        <begin position="356"/>
        <end position="424"/>
    </location>
</feature>
<feature type="compositionally biased region" description="Polar residues" evidence="1">
    <location>
        <begin position="411"/>
        <end position="424"/>
    </location>
</feature>
<feature type="region of interest" description="Disordered" evidence="1">
    <location>
        <begin position="30"/>
        <end position="144"/>
    </location>
</feature>
<evidence type="ECO:0000313" key="3">
    <source>
        <dbReference type="Proteomes" id="UP000095287"/>
    </source>
</evidence>
<keyword evidence="3" id="KW-1185">Reference proteome</keyword>
<name>A0A1I8ACS7_9BILA</name>
<feature type="compositionally biased region" description="Basic and acidic residues" evidence="1">
    <location>
        <begin position="388"/>
        <end position="397"/>
    </location>
</feature>
<accession>A0A1I8ACS7</accession>
<keyword evidence="2" id="KW-0472">Membrane</keyword>
<sequence length="424" mass="47244">MVKTGAKEHAVQIDCSEDVRAVEGKSIARSTVEDVRMPKTSHKKRKEKKTKRKKKRSTSVASRKKRSTSAVSKKGLSRKLSKSSRTSKKGGKSKKKRRSQAKTKSLSRNSGLAKHSKRKQKGSKSSGKNSLYRVPSTSGGTHAGDPEKFSINELNWSTFDVIVSLQVVGAGIFLLLAFVAGIVGISAFWSPMLMSLLLFLCAIPGFWCIIRNKIQDGILAFSITQLASGFCGLFWGTVTLLDFEQGDRNEDWRSITIMVIALWQFFTVIAVNSLPYRKVSLVDVVKRLKKIRTTKDANSSPYVESTIEEGPSSLLGMSQNNRIVINMDDAASRSRSNGSSLQNRLASYLKLTKERKEKDKMARMQRKEKDIEMAKVEKDSISTATRFPRVESMRNEDYADSSSPFSASPFTESQTQLTSPFKKP</sequence>
<keyword evidence="2" id="KW-0812">Transmembrane</keyword>
<protein>
    <submittedName>
        <fullName evidence="4">Uncharacterized protein</fullName>
    </submittedName>
</protein>
<proteinExistence type="predicted"/>
<feature type="transmembrane region" description="Helical" evidence="2">
    <location>
        <begin position="161"/>
        <end position="182"/>
    </location>
</feature>
<keyword evidence="2" id="KW-1133">Transmembrane helix</keyword>
<feature type="transmembrane region" description="Helical" evidence="2">
    <location>
        <begin position="217"/>
        <end position="235"/>
    </location>
</feature>
<feature type="transmembrane region" description="Helical" evidence="2">
    <location>
        <begin position="255"/>
        <end position="274"/>
    </location>
</feature>
<evidence type="ECO:0000313" key="4">
    <source>
        <dbReference type="WBParaSite" id="L893_g4408.t1"/>
    </source>
</evidence>